<feature type="signal peptide" evidence="2">
    <location>
        <begin position="1"/>
        <end position="20"/>
    </location>
</feature>
<evidence type="ECO:0000256" key="2">
    <source>
        <dbReference type="SAM" id="SignalP"/>
    </source>
</evidence>
<sequence>MQLNKSIFLLILLAGTFVSAQISFKAVPDKTSARIGERIQLSFIITTSQDLDFEQVTFPSFAGFQMIGRNVGQNFSYTNGRMTKQYMETVILVPQKKGKITISGGYVMVDGKKYQSNSVTFNISEAAPKTKVQDSQLVFMEVILDKNKVYPNENINAEIKLYAKSFDALRRRSDLEVPGMSDFQVREVSKNKDRDFEQEMINNQVYISESIAEYQLTPKSTGELVIPAFALRVAIPIDMFDERVVQVRTNHRSIHVVDFPANAPSIFKGAVGDFRLLTHLDKNDVNTKESVNYEIELIGEGNFSSIILPKIDVPKDLEVYPSKTRNSFQTTSSGEKGKIVDRYVMVPQYGGSFKIPEIEFCYFNPKTEKYITITSDAQELNVKGETKQETQTKTEIAKADSIKQDSAKSMKSILPEIPSEITNIFKKPKNDLSVDKQESSSYNSWWYAGLGLPLIAGLVWFFVFRKPKEDNEGELDMAEFNASALKSKLKSDLKDLKLAQQSHDKDSFLRKANEILNDIVVKKAGEHKLYDVIEAKNILSNQVSNDYAFRWEKFYNDIQSMSYGMATNGLDLEGKYVVIEDLVKESLK</sequence>
<dbReference type="PANTHER" id="PTHR40940">
    <property type="entry name" value="PROTEIN BATD-RELATED"/>
    <property type="match status" value="1"/>
</dbReference>
<keyword evidence="1" id="KW-0812">Transmembrane</keyword>
<dbReference type="Proteomes" id="UP001152599">
    <property type="component" value="Unassembled WGS sequence"/>
</dbReference>
<reference evidence="3" key="1">
    <citation type="submission" date="2022-07" db="EMBL/GenBank/DDBJ databases">
        <title>Description and genome-wide analysis of Profundicola chukchiensis gen. nov., sp. nov., marine bacteria isolated from bottom sediments of the Chukchi Sea.</title>
        <authorList>
            <person name="Romanenko L."/>
            <person name="Otstavnykh N."/>
            <person name="Kurilenko V."/>
            <person name="Eremeev V."/>
            <person name="Velansky P."/>
            <person name="Mikhailov V."/>
            <person name="Isaeva M."/>
        </authorList>
    </citation>
    <scope>NUCLEOTIDE SEQUENCE</scope>
    <source>
        <strain evidence="3">KMM 9713</strain>
    </source>
</reference>
<organism evidence="3 4">
    <name type="scientific">Profundicola chukchiensis</name>
    <dbReference type="NCBI Taxonomy" id="2961959"/>
    <lineage>
        <taxon>Bacteria</taxon>
        <taxon>Pseudomonadati</taxon>
        <taxon>Bacteroidota</taxon>
        <taxon>Flavobacteriia</taxon>
        <taxon>Flavobacteriales</taxon>
        <taxon>Weeksellaceae</taxon>
        <taxon>Profundicola</taxon>
    </lineage>
</organism>
<dbReference type="PANTHER" id="PTHR40940:SF2">
    <property type="entry name" value="BATD"/>
    <property type="match status" value="1"/>
</dbReference>
<gene>
    <name evidence="3" type="ORF">NMK71_03145</name>
</gene>
<dbReference type="RefSeq" id="WP_304420026.1">
    <property type="nucleotide sequence ID" value="NZ_JANCMU010000001.1"/>
</dbReference>
<proteinExistence type="predicted"/>
<evidence type="ECO:0000313" key="3">
    <source>
        <dbReference type="EMBL" id="MDG4945399.1"/>
    </source>
</evidence>
<dbReference type="Pfam" id="PF13584">
    <property type="entry name" value="BatD"/>
    <property type="match status" value="3"/>
</dbReference>
<evidence type="ECO:0000256" key="1">
    <source>
        <dbReference type="SAM" id="Phobius"/>
    </source>
</evidence>
<keyword evidence="1" id="KW-1133">Transmembrane helix</keyword>
<keyword evidence="4" id="KW-1185">Reference proteome</keyword>
<evidence type="ECO:0000313" key="4">
    <source>
        <dbReference type="Proteomes" id="UP001152599"/>
    </source>
</evidence>
<comment type="caution">
    <text evidence="3">The sequence shown here is derived from an EMBL/GenBank/DDBJ whole genome shotgun (WGS) entry which is preliminary data.</text>
</comment>
<feature type="transmembrane region" description="Helical" evidence="1">
    <location>
        <begin position="445"/>
        <end position="464"/>
    </location>
</feature>
<keyword evidence="2" id="KW-0732">Signal</keyword>
<feature type="chain" id="PRO_5040814285" evidence="2">
    <location>
        <begin position="21"/>
        <end position="588"/>
    </location>
</feature>
<keyword evidence="1" id="KW-0472">Membrane</keyword>
<dbReference type="InterPro" id="IPR025738">
    <property type="entry name" value="BatD"/>
</dbReference>
<dbReference type="AlphaFoldDB" id="A0A9X4N2D5"/>
<name>A0A9X4N2D5_9FLAO</name>
<dbReference type="EMBL" id="JANCMU010000001">
    <property type="protein sequence ID" value="MDG4945399.1"/>
    <property type="molecule type" value="Genomic_DNA"/>
</dbReference>
<protein>
    <submittedName>
        <fullName evidence="3">BatD family protein</fullName>
    </submittedName>
</protein>
<accession>A0A9X4N2D5</accession>